<protein>
    <submittedName>
        <fullName evidence="1">DUF4926 domain-containing protein</fullName>
    </submittedName>
</protein>
<reference evidence="1 2" key="1">
    <citation type="submission" date="2018-07" db="EMBL/GenBank/DDBJ databases">
        <title>Dyella tabacisoli L4-6T, whole genome shotgun sequence.</title>
        <authorList>
            <person name="Zhou X.-K."/>
            <person name="Li W.-J."/>
            <person name="Duan Y.-Q."/>
        </authorList>
    </citation>
    <scope>NUCLEOTIDE SEQUENCE [LARGE SCALE GENOMIC DNA]</scope>
    <source>
        <strain evidence="1 2">L4-6</strain>
    </source>
</reference>
<sequence length="63" mass="7116">MILKLFYRVEFVGKKHAELSAGDTGYIIEDYGDGNYEVEFSNSDGSTRIQVVINEKDLVLKSI</sequence>
<organism evidence="1 2">
    <name type="scientific">Dyella tabacisoli</name>
    <dbReference type="NCBI Taxonomy" id="2282381"/>
    <lineage>
        <taxon>Bacteria</taxon>
        <taxon>Pseudomonadati</taxon>
        <taxon>Pseudomonadota</taxon>
        <taxon>Gammaproteobacteria</taxon>
        <taxon>Lysobacterales</taxon>
        <taxon>Rhodanobacteraceae</taxon>
        <taxon>Dyella</taxon>
    </lineage>
</organism>
<evidence type="ECO:0000313" key="2">
    <source>
        <dbReference type="Proteomes" id="UP000253782"/>
    </source>
</evidence>
<name>A0A369UN88_9GAMM</name>
<dbReference type="RefSeq" id="WP_114847420.1">
    <property type="nucleotide sequence ID" value="NZ_JBHSPE010000016.1"/>
</dbReference>
<dbReference type="InterPro" id="IPR032568">
    <property type="entry name" value="DUF4926"/>
</dbReference>
<evidence type="ECO:0000313" key="1">
    <source>
        <dbReference type="EMBL" id="RDD79779.1"/>
    </source>
</evidence>
<gene>
    <name evidence="1" type="ORF">DVJ77_20600</name>
</gene>
<comment type="caution">
    <text evidence="1">The sequence shown here is derived from an EMBL/GenBank/DDBJ whole genome shotgun (WGS) entry which is preliminary data.</text>
</comment>
<dbReference type="EMBL" id="QQAH01000025">
    <property type="protein sequence ID" value="RDD79779.1"/>
    <property type="molecule type" value="Genomic_DNA"/>
</dbReference>
<accession>A0A369UN88</accession>
<dbReference type="AlphaFoldDB" id="A0A369UN88"/>
<proteinExistence type="predicted"/>
<dbReference type="Proteomes" id="UP000253782">
    <property type="component" value="Unassembled WGS sequence"/>
</dbReference>
<dbReference type="Pfam" id="PF16277">
    <property type="entry name" value="DUF4926"/>
    <property type="match status" value="1"/>
</dbReference>
<keyword evidence="2" id="KW-1185">Reference proteome</keyword>
<dbReference type="OrthoDB" id="517347at2"/>